<dbReference type="InterPro" id="IPR037652">
    <property type="entry name" value="Mim2"/>
</dbReference>
<dbReference type="VEuPathDB" id="FungiDB:RhiirFUN_013538"/>
<feature type="region of interest" description="Disordered" evidence="1">
    <location>
        <begin position="1"/>
        <end position="25"/>
    </location>
</feature>
<dbReference type="PANTHER" id="PTHR28230">
    <property type="entry name" value="CHROMOSOME 1, WHOLE GENOME SHOTGUN SEQUENCE"/>
    <property type="match status" value="1"/>
</dbReference>
<proteinExistence type="predicted"/>
<dbReference type="GO" id="GO:0070096">
    <property type="term" value="P:mitochondrial outer membrane translocase complex assembly"/>
    <property type="evidence" value="ECO:0007669"/>
    <property type="project" value="InterPro"/>
</dbReference>
<organism evidence="2 3">
    <name type="scientific">Rhizophagus irregularis</name>
    <dbReference type="NCBI Taxonomy" id="588596"/>
    <lineage>
        <taxon>Eukaryota</taxon>
        <taxon>Fungi</taxon>
        <taxon>Fungi incertae sedis</taxon>
        <taxon>Mucoromycota</taxon>
        <taxon>Glomeromycotina</taxon>
        <taxon>Glomeromycetes</taxon>
        <taxon>Glomerales</taxon>
        <taxon>Glomeraceae</taxon>
        <taxon>Rhizophagus</taxon>
    </lineage>
</organism>
<name>A0A915ZUI6_9GLOM</name>
<feature type="region of interest" description="Disordered" evidence="1">
    <location>
        <begin position="40"/>
        <end position="72"/>
    </location>
</feature>
<comment type="caution">
    <text evidence="2">The sequence shown here is derived from an EMBL/GenBank/DDBJ whole genome shotgun (WGS) entry which is preliminary data.</text>
</comment>
<accession>A0A915ZUI6</accession>
<evidence type="ECO:0000313" key="2">
    <source>
        <dbReference type="EMBL" id="CAB5391320.1"/>
    </source>
</evidence>
<gene>
    <name evidence="2" type="ORF">CHRIB12_LOCUS21905</name>
</gene>
<dbReference type="Proteomes" id="UP000684084">
    <property type="component" value="Unassembled WGS sequence"/>
</dbReference>
<evidence type="ECO:0000256" key="1">
    <source>
        <dbReference type="SAM" id="MobiDB-lite"/>
    </source>
</evidence>
<dbReference type="GO" id="GO:0005741">
    <property type="term" value="C:mitochondrial outer membrane"/>
    <property type="evidence" value="ECO:0007669"/>
    <property type="project" value="TreeGrafter"/>
</dbReference>
<dbReference type="AlphaFoldDB" id="A0A915ZUI6"/>
<feature type="compositionally biased region" description="Polar residues" evidence="1">
    <location>
        <begin position="41"/>
        <end position="63"/>
    </location>
</feature>
<reference evidence="2" key="1">
    <citation type="submission" date="2020-05" db="EMBL/GenBank/DDBJ databases">
        <authorList>
            <person name="Rincon C."/>
            <person name="Sanders R I."/>
            <person name="Robbins C."/>
            <person name="Chaturvedi A."/>
        </authorList>
    </citation>
    <scope>NUCLEOTIDE SEQUENCE</scope>
    <source>
        <strain evidence="2">CHB12</strain>
    </source>
</reference>
<sequence>MAQVVRQIPTNSQSHAPTTDESGYIDEGYLNNLTRRLGTRPSVQQFNGNNNATREINGQQQGQEEAEDTLSDVSDFDEEWEELVQQMQQILVAFLLPWLGRWLGRKFSFWAWSRFKLRFNRHNREEKNEIHSNTLITNYRKAKSIF</sequence>
<dbReference type="EMBL" id="CAGKOT010000072">
    <property type="protein sequence ID" value="CAB5391320.1"/>
    <property type="molecule type" value="Genomic_DNA"/>
</dbReference>
<dbReference type="GO" id="GO:0045040">
    <property type="term" value="P:protein insertion into mitochondrial outer membrane"/>
    <property type="evidence" value="ECO:0007669"/>
    <property type="project" value="InterPro"/>
</dbReference>
<dbReference type="Pfam" id="PF19117">
    <property type="entry name" value="Mim2"/>
    <property type="match status" value="1"/>
</dbReference>
<feature type="compositionally biased region" description="Polar residues" evidence="1">
    <location>
        <begin position="8"/>
        <end position="21"/>
    </location>
</feature>
<dbReference type="OrthoDB" id="5555533at2759"/>
<dbReference type="PANTHER" id="PTHR28230:SF1">
    <property type="entry name" value="MITOCHONDRIAL IMPORT PROTEIN 2"/>
    <property type="match status" value="1"/>
</dbReference>
<protein>
    <submittedName>
        <fullName evidence="2">Uncharacterized protein</fullName>
    </submittedName>
</protein>
<evidence type="ECO:0000313" key="3">
    <source>
        <dbReference type="Proteomes" id="UP000684084"/>
    </source>
</evidence>